<keyword evidence="6" id="KW-1278">Translocase</keyword>
<keyword evidence="5 9" id="KW-0067">ATP-binding</keyword>
<proteinExistence type="predicted"/>
<comment type="subcellular location">
    <subcellularLocation>
        <location evidence="1">Cell membrane</location>
    </subcellularLocation>
</comment>
<evidence type="ECO:0000256" key="4">
    <source>
        <dbReference type="ARBA" id="ARBA00022741"/>
    </source>
</evidence>
<evidence type="ECO:0000256" key="6">
    <source>
        <dbReference type="ARBA" id="ARBA00022967"/>
    </source>
</evidence>
<dbReference type="SMART" id="SM00382">
    <property type="entry name" value="AAA"/>
    <property type="match status" value="1"/>
</dbReference>
<evidence type="ECO:0000313" key="9">
    <source>
        <dbReference type="EMBL" id="OUQ33534.1"/>
    </source>
</evidence>
<dbReference type="OrthoDB" id="9804819at2"/>
<dbReference type="InterPro" id="IPR050763">
    <property type="entry name" value="ABC_transporter_ATP-binding"/>
</dbReference>
<dbReference type="PANTHER" id="PTHR42711">
    <property type="entry name" value="ABC TRANSPORTER ATP-BINDING PROTEIN"/>
    <property type="match status" value="1"/>
</dbReference>
<evidence type="ECO:0000256" key="7">
    <source>
        <dbReference type="ARBA" id="ARBA00023136"/>
    </source>
</evidence>
<dbReference type="InterPro" id="IPR003593">
    <property type="entry name" value="AAA+_ATPase"/>
</dbReference>
<evidence type="ECO:0000256" key="1">
    <source>
        <dbReference type="ARBA" id="ARBA00004236"/>
    </source>
</evidence>
<evidence type="ECO:0000259" key="8">
    <source>
        <dbReference type="PROSITE" id="PS50893"/>
    </source>
</evidence>
<dbReference type="InterPro" id="IPR003439">
    <property type="entry name" value="ABC_transporter-like_ATP-bd"/>
</dbReference>
<keyword evidence="2" id="KW-0813">Transport</keyword>
<dbReference type="PANTHER" id="PTHR42711:SF13">
    <property type="entry name" value="ABC TRANSPORTER, ATP-BINDING PROTEIN"/>
    <property type="match status" value="1"/>
</dbReference>
<keyword evidence="7" id="KW-0472">Membrane</keyword>
<dbReference type="Gene3D" id="3.40.50.300">
    <property type="entry name" value="P-loop containing nucleotide triphosphate hydrolases"/>
    <property type="match status" value="1"/>
</dbReference>
<keyword evidence="3" id="KW-1003">Cell membrane</keyword>
<evidence type="ECO:0000256" key="2">
    <source>
        <dbReference type="ARBA" id="ARBA00022448"/>
    </source>
</evidence>
<evidence type="ECO:0000256" key="3">
    <source>
        <dbReference type="ARBA" id="ARBA00022475"/>
    </source>
</evidence>
<comment type="caution">
    <text evidence="9">The sequence shown here is derived from an EMBL/GenBank/DDBJ whole genome shotgun (WGS) entry which is preliminary data.</text>
</comment>
<gene>
    <name evidence="9" type="ORF">B5E75_09855</name>
</gene>
<dbReference type="GO" id="GO:0016887">
    <property type="term" value="F:ATP hydrolysis activity"/>
    <property type="evidence" value="ECO:0007669"/>
    <property type="project" value="InterPro"/>
</dbReference>
<dbReference type="GO" id="GO:0005524">
    <property type="term" value="F:ATP binding"/>
    <property type="evidence" value="ECO:0007669"/>
    <property type="project" value="UniProtKB-KW"/>
</dbReference>
<evidence type="ECO:0000313" key="10">
    <source>
        <dbReference type="Proteomes" id="UP000195305"/>
    </source>
</evidence>
<keyword evidence="4" id="KW-0547">Nucleotide-binding</keyword>
<name>A0A1Y4SUF6_9FIRM</name>
<evidence type="ECO:0000256" key="5">
    <source>
        <dbReference type="ARBA" id="ARBA00022840"/>
    </source>
</evidence>
<reference evidence="9 10" key="1">
    <citation type="journal article" date="2018" name="BMC Genomics">
        <title>Whole genome sequencing and function prediction of 133 gut anaerobes isolated from chicken caecum in pure cultures.</title>
        <authorList>
            <person name="Medvecky M."/>
            <person name="Cejkova D."/>
            <person name="Polansky O."/>
            <person name="Karasova D."/>
            <person name="Kubasova T."/>
            <person name="Cizek A."/>
            <person name="Rychlik I."/>
        </authorList>
    </citation>
    <scope>NUCLEOTIDE SEQUENCE [LARGE SCALE GENOMIC DNA]</scope>
    <source>
        <strain evidence="9 10">An13</strain>
    </source>
</reference>
<dbReference type="SUPFAM" id="SSF52540">
    <property type="entry name" value="P-loop containing nucleoside triphosphate hydrolases"/>
    <property type="match status" value="1"/>
</dbReference>
<dbReference type="Pfam" id="PF00005">
    <property type="entry name" value="ABC_tran"/>
    <property type="match status" value="1"/>
</dbReference>
<organism evidence="9 10">
    <name type="scientific">Massilimicrobiota timonensis</name>
    <dbReference type="NCBI Taxonomy" id="1776392"/>
    <lineage>
        <taxon>Bacteria</taxon>
        <taxon>Bacillati</taxon>
        <taxon>Bacillota</taxon>
        <taxon>Erysipelotrichia</taxon>
        <taxon>Erysipelotrichales</taxon>
        <taxon>Erysipelotrichaceae</taxon>
        <taxon>Massilimicrobiota</taxon>
    </lineage>
</organism>
<sequence length="276" mass="31087">MEENVIEVKQLSKRFQTTVALQGCDFSVRKGEIFGFLGPSGAGKTTTIKLLTGQLKSDGGEIQILKESPFSSKIKSQIGIMSDNSGLYEKMSVYDNLLLFAKIYGIDKSCIEKVLEEVDLLEAKKQLVSQLSKGMKQRLIFARTIIHSPSLLFLDEPTANLDPSTANEVREIIKKLNAKGTTVFLTTHNMEEADEMCHRVAFLNHGHIIESGQPEALKLKYSKKQIRIKTTQQDYTIPLDLKLLKQELEQIDELLMIHSIEPTLKEVFLTLTKEES</sequence>
<dbReference type="InterPro" id="IPR027417">
    <property type="entry name" value="P-loop_NTPase"/>
</dbReference>
<dbReference type="PROSITE" id="PS50893">
    <property type="entry name" value="ABC_TRANSPORTER_2"/>
    <property type="match status" value="1"/>
</dbReference>
<accession>A0A1Y4SUF6</accession>
<protein>
    <submittedName>
        <fullName evidence="9">Bacitracin ABC transporter ATP-binding protein</fullName>
    </submittedName>
</protein>
<dbReference type="AlphaFoldDB" id="A0A1Y4SUF6"/>
<dbReference type="Proteomes" id="UP000195305">
    <property type="component" value="Unassembled WGS sequence"/>
</dbReference>
<dbReference type="FunFam" id="3.40.50.300:FF:000589">
    <property type="entry name" value="ABC transporter, ATP-binding subunit"/>
    <property type="match status" value="1"/>
</dbReference>
<dbReference type="PROSITE" id="PS00211">
    <property type="entry name" value="ABC_TRANSPORTER_1"/>
    <property type="match status" value="1"/>
</dbReference>
<dbReference type="InterPro" id="IPR017871">
    <property type="entry name" value="ABC_transporter-like_CS"/>
</dbReference>
<keyword evidence="10" id="KW-1185">Reference proteome</keyword>
<dbReference type="GO" id="GO:0005886">
    <property type="term" value="C:plasma membrane"/>
    <property type="evidence" value="ECO:0007669"/>
    <property type="project" value="UniProtKB-SubCell"/>
</dbReference>
<feature type="domain" description="ABC transporter" evidence="8">
    <location>
        <begin position="6"/>
        <end position="230"/>
    </location>
</feature>
<dbReference type="EMBL" id="NFLJ01000029">
    <property type="protein sequence ID" value="OUQ33534.1"/>
    <property type="molecule type" value="Genomic_DNA"/>
</dbReference>